<feature type="transmembrane region" description="Helical" evidence="1">
    <location>
        <begin position="73"/>
        <end position="98"/>
    </location>
</feature>
<comment type="caution">
    <text evidence="2">The sequence shown here is derived from an EMBL/GenBank/DDBJ whole genome shotgun (WGS) entry which is preliminary data.</text>
</comment>
<keyword evidence="1" id="KW-0472">Membrane</keyword>
<dbReference type="RefSeq" id="WP_193913545.1">
    <property type="nucleotide sequence ID" value="NZ_JADEXS020000002.1"/>
</dbReference>
<feature type="transmembrane region" description="Helical" evidence="1">
    <location>
        <begin position="118"/>
        <end position="141"/>
    </location>
</feature>
<feature type="transmembrane region" description="Helical" evidence="1">
    <location>
        <begin position="30"/>
        <end position="52"/>
    </location>
</feature>
<gene>
    <name evidence="2" type="ORF">IQ276_02880</name>
</gene>
<name>A0A8J6ZTU3_DESMC</name>
<keyword evidence="1" id="KW-0812">Transmembrane</keyword>
<protein>
    <submittedName>
        <fullName evidence="2">Uncharacterized protein</fullName>
    </submittedName>
</protein>
<evidence type="ECO:0000313" key="3">
    <source>
        <dbReference type="Proteomes" id="UP000622533"/>
    </source>
</evidence>
<sequence>MASNPNVRKTLAKNWAKTLGLWGRKYQHQIYAVGTTLIVVSQTMPSLAFGLFDPAQIALTCMFGGASAQGNAAINALPGVINAAITVMLFVYFVSSGVKVANALGDGQEVTQMVQQPIGIFFITLVLFIAQNILFAGVTAAC</sequence>
<reference evidence="2" key="1">
    <citation type="submission" date="2020-10" db="EMBL/GenBank/DDBJ databases">
        <authorList>
            <person name="Castelo-Branco R."/>
            <person name="Eusebio N."/>
            <person name="Adriana R."/>
            <person name="Vieira A."/>
            <person name="Brugerolle De Fraissinette N."/>
            <person name="Rezende De Castro R."/>
            <person name="Schneider M.P."/>
            <person name="Vasconcelos V."/>
            <person name="Leao P.N."/>
        </authorList>
    </citation>
    <scope>NUCLEOTIDE SEQUENCE</scope>
    <source>
        <strain evidence="2">LEGE 12446</strain>
    </source>
</reference>
<keyword evidence="3" id="KW-1185">Reference proteome</keyword>
<accession>A0A8J6ZTU3</accession>
<dbReference type="AlphaFoldDB" id="A0A8J6ZTU3"/>
<evidence type="ECO:0000313" key="2">
    <source>
        <dbReference type="EMBL" id="MBE9021439.1"/>
    </source>
</evidence>
<proteinExistence type="predicted"/>
<dbReference type="EMBL" id="JADEXS010000022">
    <property type="protein sequence ID" value="MBE9021439.1"/>
    <property type="molecule type" value="Genomic_DNA"/>
</dbReference>
<organism evidence="2 3">
    <name type="scientific">Desmonostoc muscorum LEGE 12446</name>
    <dbReference type="NCBI Taxonomy" id="1828758"/>
    <lineage>
        <taxon>Bacteria</taxon>
        <taxon>Bacillati</taxon>
        <taxon>Cyanobacteriota</taxon>
        <taxon>Cyanophyceae</taxon>
        <taxon>Nostocales</taxon>
        <taxon>Nostocaceae</taxon>
        <taxon>Desmonostoc</taxon>
    </lineage>
</organism>
<keyword evidence="1" id="KW-1133">Transmembrane helix</keyword>
<dbReference type="Proteomes" id="UP000622533">
    <property type="component" value="Unassembled WGS sequence"/>
</dbReference>
<evidence type="ECO:0000256" key="1">
    <source>
        <dbReference type="SAM" id="Phobius"/>
    </source>
</evidence>